<dbReference type="GO" id="GO:0008756">
    <property type="term" value="F:o-succinylbenzoate-CoA ligase activity"/>
    <property type="evidence" value="ECO:0007669"/>
    <property type="project" value="UniProtKB-UniRule"/>
</dbReference>
<evidence type="ECO:0000313" key="9">
    <source>
        <dbReference type="Proteomes" id="UP000233343"/>
    </source>
</evidence>
<dbReference type="AlphaFoldDB" id="A0A2N0ZNA4"/>
<dbReference type="Pfam" id="PF13193">
    <property type="entry name" value="AMP-binding_C"/>
    <property type="match status" value="1"/>
</dbReference>
<accession>A0A2N0ZNA4</accession>
<dbReference type="PANTHER" id="PTHR24096">
    <property type="entry name" value="LONG-CHAIN-FATTY-ACID--COA LIGASE"/>
    <property type="match status" value="1"/>
</dbReference>
<reference evidence="8 9" key="1">
    <citation type="journal article" date="2010" name="Int. J. Syst. Evol. Microbiol.">
        <title>Bacillus horneckiae sp. nov., isolated from a spacecraft-assembly clean room.</title>
        <authorList>
            <person name="Vaishampayan P."/>
            <person name="Probst A."/>
            <person name="Krishnamurthi S."/>
            <person name="Ghosh S."/>
            <person name="Osman S."/>
            <person name="McDowall A."/>
            <person name="Ruckmani A."/>
            <person name="Mayilraj S."/>
            <person name="Venkateswaran K."/>
        </authorList>
    </citation>
    <scope>NUCLEOTIDE SEQUENCE [LARGE SCALE GENOMIC DNA]</scope>
    <source>
        <strain evidence="9">1PO1SC</strain>
    </source>
</reference>
<feature type="domain" description="AMP-binding enzyme C-terminal" evidence="7">
    <location>
        <begin position="407"/>
        <end position="482"/>
    </location>
</feature>
<keyword evidence="4 5" id="KW-0067">ATP-binding</keyword>
<evidence type="ECO:0000256" key="4">
    <source>
        <dbReference type="ARBA" id="ARBA00022840"/>
    </source>
</evidence>
<keyword evidence="2 5" id="KW-0436">Ligase</keyword>
<dbReference type="GO" id="GO:0005524">
    <property type="term" value="F:ATP binding"/>
    <property type="evidence" value="ECO:0007669"/>
    <property type="project" value="UniProtKB-KW"/>
</dbReference>
<organism evidence="8 9">
    <name type="scientific">Cytobacillus horneckiae</name>
    <dbReference type="NCBI Taxonomy" id="549687"/>
    <lineage>
        <taxon>Bacteria</taxon>
        <taxon>Bacillati</taxon>
        <taxon>Bacillota</taxon>
        <taxon>Bacilli</taxon>
        <taxon>Bacillales</taxon>
        <taxon>Bacillaceae</taxon>
        <taxon>Cytobacillus</taxon>
    </lineage>
</organism>
<dbReference type="InterPro" id="IPR010192">
    <property type="entry name" value="MenE"/>
</dbReference>
<dbReference type="InterPro" id="IPR000873">
    <property type="entry name" value="AMP-dep_synth/lig_dom"/>
</dbReference>
<keyword evidence="9" id="KW-1185">Reference proteome</keyword>
<comment type="similarity">
    <text evidence="5">Belongs to the ATP-dependent AMP-binding enzyme family. MenE subfamily.</text>
</comment>
<dbReference type="Proteomes" id="UP000233343">
    <property type="component" value="Unassembled WGS sequence"/>
</dbReference>
<dbReference type="SUPFAM" id="SSF56801">
    <property type="entry name" value="Acetyl-CoA synthetase-like"/>
    <property type="match status" value="1"/>
</dbReference>
<dbReference type="EMBL" id="PISD01000001">
    <property type="protein sequence ID" value="PKG31000.1"/>
    <property type="molecule type" value="Genomic_DNA"/>
</dbReference>
<comment type="pathway">
    <text evidence="5">Quinol/quinone metabolism; 1,4-dihydroxy-2-naphthoate biosynthesis; 1,4-dihydroxy-2-naphthoate from chorismate: step 5/7.</text>
</comment>
<evidence type="ECO:0000256" key="5">
    <source>
        <dbReference type="HAMAP-Rule" id="MF_00731"/>
    </source>
</evidence>
<feature type="domain" description="AMP-dependent synthetase/ligase" evidence="6">
    <location>
        <begin position="16"/>
        <end position="357"/>
    </location>
</feature>
<comment type="function">
    <text evidence="5">Converts 2-succinylbenzoate (OSB) to 2-succinylbenzoyl-CoA (OSB-CoA).</text>
</comment>
<gene>
    <name evidence="5 8" type="primary">menE</name>
    <name evidence="8" type="ORF">CWS20_00195</name>
</gene>
<dbReference type="InterPro" id="IPR042099">
    <property type="entry name" value="ANL_N_sf"/>
</dbReference>
<dbReference type="FunFam" id="3.30.300.30:FF:000008">
    <property type="entry name" value="2,3-dihydroxybenzoate-AMP ligase"/>
    <property type="match status" value="1"/>
</dbReference>
<dbReference type="NCBIfam" id="TIGR01923">
    <property type="entry name" value="menE"/>
    <property type="match status" value="1"/>
</dbReference>
<dbReference type="InterPro" id="IPR020845">
    <property type="entry name" value="AMP-binding_CS"/>
</dbReference>
<evidence type="ECO:0000313" key="8">
    <source>
        <dbReference type="EMBL" id="PKG31000.1"/>
    </source>
</evidence>
<comment type="caution">
    <text evidence="8">The sequence shown here is derived from an EMBL/GenBank/DDBJ whole genome shotgun (WGS) entry which is preliminary data.</text>
</comment>
<comment type="pathway">
    <text evidence="5">Quinol/quinone metabolism; menaquinone biosynthesis.</text>
</comment>
<evidence type="ECO:0000259" key="7">
    <source>
        <dbReference type="Pfam" id="PF13193"/>
    </source>
</evidence>
<proteinExistence type="inferred from homology"/>
<evidence type="ECO:0000256" key="2">
    <source>
        <dbReference type="ARBA" id="ARBA00022598"/>
    </source>
</evidence>
<evidence type="ECO:0000256" key="1">
    <source>
        <dbReference type="ARBA" id="ARBA00022428"/>
    </source>
</evidence>
<comment type="catalytic activity">
    <reaction evidence="5">
        <text>2-succinylbenzoate + ATP + CoA = 2-succinylbenzoyl-CoA + AMP + diphosphate</text>
        <dbReference type="Rhea" id="RHEA:17009"/>
        <dbReference type="ChEBI" id="CHEBI:18325"/>
        <dbReference type="ChEBI" id="CHEBI:30616"/>
        <dbReference type="ChEBI" id="CHEBI:33019"/>
        <dbReference type="ChEBI" id="CHEBI:57287"/>
        <dbReference type="ChEBI" id="CHEBI:57364"/>
        <dbReference type="ChEBI" id="CHEBI:456215"/>
        <dbReference type="EC" id="6.2.1.26"/>
    </reaction>
</comment>
<keyword evidence="1 5" id="KW-0474">Menaquinone biosynthesis</keyword>
<protein>
    <recommendedName>
        <fullName evidence="5">2-succinylbenzoate--CoA ligase</fullName>
        <ecNumber evidence="5">6.2.1.26</ecNumber>
    </recommendedName>
    <alternativeName>
        <fullName evidence="5">o-succinylbenzoyl-CoA synthetase</fullName>
        <shortName evidence="5">OSB-CoA synthetase</shortName>
    </alternativeName>
</protein>
<dbReference type="PANTHER" id="PTHR24096:SF149">
    <property type="entry name" value="AMP-BINDING DOMAIN-CONTAINING PROTEIN-RELATED"/>
    <property type="match status" value="1"/>
</dbReference>
<dbReference type="GO" id="GO:0009234">
    <property type="term" value="P:menaquinone biosynthetic process"/>
    <property type="evidence" value="ECO:0007669"/>
    <property type="project" value="UniProtKB-UniRule"/>
</dbReference>
<name>A0A2N0ZNA4_9BACI</name>
<evidence type="ECO:0000256" key="3">
    <source>
        <dbReference type="ARBA" id="ARBA00022741"/>
    </source>
</evidence>
<dbReference type="HAMAP" id="MF_00731">
    <property type="entry name" value="MenE"/>
    <property type="match status" value="1"/>
</dbReference>
<keyword evidence="3 5" id="KW-0547">Nucleotide-binding</keyword>
<dbReference type="RefSeq" id="WP_083957172.1">
    <property type="nucleotide sequence ID" value="NZ_JARMMB010000002.1"/>
</dbReference>
<dbReference type="UniPathway" id="UPA01057">
    <property type="reaction ID" value="UER00166"/>
</dbReference>
<evidence type="ECO:0000259" key="6">
    <source>
        <dbReference type="Pfam" id="PF00501"/>
    </source>
</evidence>
<dbReference type="InterPro" id="IPR025110">
    <property type="entry name" value="AMP-bd_C"/>
</dbReference>
<dbReference type="Pfam" id="PF00501">
    <property type="entry name" value="AMP-binding"/>
    <property type="match status" value="1"/>
</dbReference>
<dbReference type="NCBIfam" id="NF002966">
    <property type="entry name" value="PRK03640.1"/>
    <property type="match status" value="1"/>
</dbReference>
<dbReference type="PROSITE" id="PS00455">
    <property type="entry name" value="AMP_BINDING"/>
    <property type="match status" value="1"/>
</dbReference>
<dbReference type="Gene3D" id="3.30.300.30">
    <property type="match status" value="1"/>
</dbReference>
<sequence>MDNQVMQNFLYKRYLSTPNRLAFHYDGKDYTFSDVYHESYKIAGHLAAKGIKESQFVGVLLKNNLETVYILFALQLLDARTVILNNRLTSKEILWQLRDSKASYLITERAFDKVYTEVKYELSEIQVVLKEAIDQEAYIEPAIVKEIHLDNVCTVMYTSGTTGHPKGVKQSYGNHLWSAVGSSLNLGINDRDAWLCTVPLFHISGFSILMRGLIYGMKVVLIDPFDARTIIEMIHKQNVTIMSSVSTMLRKLLDELGEARLPTTFRGILLGGGPASQALLEDSIAHNIPIYQTYGMTETASQIATLSPEDSLQRVGSAGKPLFPSQLKIINESGHEAEPNASGEILVKGPNVTSGYLGRDHETAEKLNNGWLSTGDIGYLDEDGFLYVLDRRSDLIISGGENIYPAEVEGIVAAHHAVADAGVVGMKDSTWGEVPVAFVVIKKNHDVSHDELESFCNEKLAKYKVPKRFFIVEKIPRNASKKILRRELRKMIQM</sequence>
<dbReference type="Gene3D" id="3.40.50.12780">
    <property type="entry name" value="N-terminal domain of ligase-like"/>
    <property type="match status" value="1"/>
</dbReference>
<dbReference type="InterPro" id="IPR045851">
    <property type="entry name" value="AMP-bd_C_sf"/>
</dbReference>
<dbReference type="EC" id="6.2.1.26" evidence="5"/>
<dbReference type="UniPathway" id="UPA00079"/>